<name>A0ABD5RAW3_9EURY</name>
<keyword evidence="3" id="KW-0479">Metal-binding</keyword>
<evidence type="ECO:0000256" key="4">
    <source>
        <dbReference type="ARBA" id="ARBA00022801"/>
    </source>
</evidence>
<keyword evidence="5" id="KW-0460">Magnesium</keyword>
<comment type="caution">
    <text evidence="6">The sequence shown here is derived from an EMBL/GenBank/DDBJ whole genome shotgun (WGS) entry which is preliminary data.</text>
</comment>
<evidence type="ECO:0000313" key="7">
    <source>
        <dbReference type="Proteomes" id="UP001596201"/>
    </source>
</evidence>
<dbReference type="Proteomes" id="UP001596201">
    <property type="component" value="Unassembled WGS sequence"/>
</dbReference>
<sequence>MTDSTPHLRIDGPVEAVLFDLDDTLVTYRRSPGEVLELAFAEAGYEQFFPVESYYARFDEYLQQTETLDDLRRACFADIAESVGRSPGDGVAVAEAFDRLRDPTNVEALPGAREVLVELAEDYRLGLVTNGSPSAQEPKLAGAGISDAFDARVFAGHDTPPKPDREPFERAVSALGVDPERAVMVGDSLSADVAGAQAVGIGAVYLAPDVERTDTTGDEQSVDPDHRIAALSDLRHLLR</sequence>
<reference evidence="6 7" key="1">
    <citation type="journal article" date="2019" name="Int. J. Syst. Evol. Microbiol.">
        <title>The Global Catalogue of Microorganisms (GCM) 10K type strain sequencing project: providing services to taxonomists for standard genome sequencing and annotation.</title>
        <authorList>
            <consortium name="The Broad Institute Genomics Platform"/>
            <consortium name="The Broad Institute Genome Sequencing Center for Infectious Disease"/>
            <person name="Wu L."/>
            <person name="Ma J."/>
        </authorList>
    </citation>
    <scope>NUCLEOTIDE SEQUENCE [LARGE SCALE GENOMIC DNA]</scope>
    <source>
        <strain evidence="6 7">CGMCC 1.12237</strain>
    </source>
</reference>
<accession>A0ABD5RAW3</accession>
<organism evidence="6 7">
    <name type="scientific">Salinirubrum litoreum</name>
    <dbReference type="NCBI Taxonomy" id="1126234"/>
    <lineage>
        <taxon>Archaea</taxon>
        <taxon>Methanobacteriati</taxon>
        <taxon>Methanobacteriota</taxon>
        <taxon>Stenosarchaea group</taxon>
        <taxon>Halobacteria</taxon>
        <taxon>Halobacteriales</taxon>
        <taxon>Haloferacaceae</taxon>
        <taxon>Salinirubrum</taxon>
    </lineage>
</organism>
<evidence type="ECO:0000256" key="3">
    <source>
        <dbReference type="ARBA" id="ARBA00022723"/>
    </source>
</evidence>
<proteinExistence type="inferred from homology"/>
<dbReference type="InterPro" id="IPR036412">
    <property type="entry name" value="HAD-like_sf"/>
</dbReference>
<comment type="cofactor">
    <cofactor evidence="1">
        <name>Mg(2+)</name>
        <dbReference type="ChEBI" id="CHEBI:18420"/>
    </cofactor>
</comment>
<dbReference type="Gene3D" id="3.40.50.1000">
    <property type="entry name" value="HAD superfamily/HAD-like"/>
    <property type="match status" value="1"/>
</dbReference>
<evidence type="ECO:0000256" key="2">
    <source>
        <dbReference type="ARBA" id="ARBA00007958"/>
    </source>
</evidence>
<gene>
    <name evidence="6" type="ORF">ACFPJ5_08035</name>
</gene>
<evidence type="ECO:0000256" key="1">
    <source>
        <dbReference type="ARBA" id="ARBA00001946"/>
    </source>
</evidence>
<keyword evidence="7" id="KW-1185">Reference proteome</keyword>
<dbReference type="GO" id="GO:0016787">
    <property type="term" value="F:hydrolase activity"/>
    <property type="evidence" value="ECO:0007669"/>
    <property type="project" value="UniProtKB-KW"/>
</dbReference>
<dbReference type="PANTHER" id="PTHR46470:SF2">
    <property type="entry name" value="GLYCERALDEHYDE 3-PHOSPHATE PHOSPHATASE"/>
    <property type="match status" value="1"/>
</dbReference>
<dbReference type="NCBIfam" id="TIGR01549">
    <property type="entry name" value="HAD-SF-IA-v1"/>
    <property type="match status" value="1"/>
</dbReference>
<keyword evidence="4 6" id="KW-0378">Hydrolase</keyword>
<dbReference type="GO" id="GO:0046872">
    <property type="term" value="F:metal ion binding"/>
    <property type="evidence" value="ECO:0007669"/>
    <property type="project" value="UniProtKB-KW"/>
</dbReference>
<dbReference type="Pfam" id="PF00702">
    <property type="entry name" value="Hydrolase"/>
    <property type="match status" value="1"/>
</dbReference>
<dbReference type="Gene3D" id="1.20.120.710">
    <property type="entry name" value="Haloacid dehalogenase hydrolase-like domain"/>
    <property type="match status" value="1"/>
</dbReference>
<dbReference type="InterPro" id="IPR051400">
    <property type="entry name" value="HAD-like_hydrolase"/>
</dbReference>
<dbReference type="EMBL" id="JBHSKX010000001">
    <property type="protein sequence ID" value="MFC5366888.1"/>
    <property type="molecule type" value="Genomic_DNA"/>
</dbReference>
<dbReference type="SFLD" id="SFLDG01129">
    <property type="entry name" value="C1.5:_HAD__Beta-PGM__Phosphata"/>
    <property type="match status" value="1"/>
</dbReference>
<dbReference type="InterPro" id="IPR006439">
    <property type="entry name" value="HAD-SF_hydro_IA"/>
</dbReference>
<comment type="similarity">
    <text evidence="2">Belongs to the HAD-like hydrolase superfamily.</text>
</comment>
<dbReference type="SFLD" id="SFLDS00003">
    <property type="entry name" value="Haloacid_Dehalogenase"/>
    <property type="match status" value="1"/>
</dbReference>
<dbReference type="RefSeq" id="WP_227227778.1">
    <property type="nucleotide sequence ID" value="NZ_JAJCVJ010000001.1"/>
</dbReference>
<dbReference type="AlphaFoldDB" id="A0ABD5RAW3"/>
<evidence type="ECO:0000256" key="5">
    <source>
        <dbReference type="ARBA" id="ARBA00022842"/>
    </source>
</evidence>
<dbReference type="NCBIfam" id="TIGR01509">
    <property type="entry name" value="HAD-SF-IA-v3"/>
    <property type="match status" value="1"/>
</dbReference>
<dbReference type="SUPFAM" id="SSF56784">
    <property type="entry name" value="HAD-like"/>
    <property type="match status" value="1"/>
</dbReference>
<dbReference type="EC" id="3.1.3.-" evidence="6"/>
<protein>
    <submittedName>
        <fullName evidence="6">HAD family hydrolase</fullName>
        <ecNumber evidence="6">3.1.3.-</ecNumber>
    </submittedName>
</protein>
<dbReference type="PANTHER" id="PTHR46470">
    <property type="entry name" value="N-ACYLNEURAMINATE-9-PHOSPHATASE"/>
    <property type="match status" value="1"/>
</dbReference>
<dbReference type="InterPro" id="IPR023214">
    <property type="entry name" value="HAD_sf"/>
</dbReference>
<dbReference type="GO" id="GO:0044281">
    <property type="term" value="P:small molecule metabolic process"/>
    <property type="evidence" value="ECO:0007669"/>
    <property type="project" value="UniProtKB-ARBA"/>
</dbReference>
<evidence type="ECO:0000313" key="6">
    <source>
        <dbReference type="EMBL" id="MFC5366888.1"/>
    </source>
</evidence>